<evidence type="ECO:0000259" key="6">
    <source>
        <dbReference type="PROSITE" id="PS51332"/>
    </source>
</evidence>
<dbReference type="InterPro" id="IPR006638">
    <property type="entry name" value="Elp3/MiaA/NifB-like_rSAM"/>
</dbReference>
<evidence type="ECO:0000256" key="5">
    <source>
        <dbReference type="ARBA" id="ARBA00023014"/>
    </source>
</evidence>
<comment type="caution">
    <text evidence="7">The sequence shown here is derived from an EMBL/GenBank/DDBJ whole genome shotgun (WGS) entry which is preliminary data.</text>
</comment>
<keyword evidence="8" id="KW-1185">Reference proteome</keyword>
<dbReference type="GO" id="GO:0003824">
    <property type="term" value="F:catalytic activity"/>
    <property type="evidence" value="ECO:0007669"/>
    <property type="project" value="InterPro"/>
</dbReference>
<dbReference type="InterPro" id="IPR051198">
    <property type="entry name" value="BchE-like"/>
</dbReference>
<dbReference type="GO" id="GO:0046872">
    <property type="term" value="F:metal ion binding"/>
    <property type="evidence" value="ECO:0007669"/>
    <property type="project" value="UniProtKB-KW"/>
</dbReference>
<dbReference type="GO" id="GO:0005829">
    <property type="term" value="C:cytosol"/>
    <property type="evidence" value="ECO:0007669"/>
    <property type="project" value="TreeGrafter"/>
</dbReference>
<organism evidence="7 8">
    <name type="scientific">Streptomyces swartbergensis</name>
    <dbReference type="NCBI Taxonomy" id="487165"/>
    <lineage>
        <taxon>Bacteria</taxon>
        <taxon>Bacillati</taxon>
        <taxon>Actinomycetota</taxon>
        <taxon>Actinomycetes</taxon>
        <taxon>Kitasatosporales</taxon>
        <taxon>Streptomycetaceae</taxon>
        <taxon>Streptomyces</taxon>
    </lineage>
</organism>
<protein>
    <recommendedName>
        <fullName evidence="6">B12-binding domain-containing protein</fullName>
    </recommendedName>
</protein>
<keyword evidence="4" id="KW-0408">Iron</keyword>
<evidence type="ECO:0000256" key="4">
    <source>
        <dbReference type="ARBA" id="ARBA00023004"/>
    </source>
</evidence>
<dbReference type="RefSeq" id="WP_086604929.1">
    <property type="nucleotide sequence ID" value="NZ_NGFN01000349.1"/>
</dbReference>
<dbReference type="SFLD" id="SFLDS00029">
    <property type="entry name" value="Radical_SAM"/>
    <property type="match status" value="1"/>
</dbReference>
<dbReference type="EMBL" id="NGFN01000349">
    <property type="protein sequence ID" value="OUC93887.1"/>
    <property type="molecule type" value="Genomic_DNA"/>
</dbReference>
<feature type="domain" description="B12-binding" evidence="6">
    <location>
        <begin position="2"/>
        <end position="141"/>
    </location>
</feature>
<dbReference type="Pfam" id="PF04055">
    <property type="entry name" value="Radical_SAM"/>
    <property type="match status" value="1"/>
</dbReference>
<dbReference type="InterPro" id="IPR034466">
    <property type="entry name" value="Methyltransferase_Class_B"/>
</dbReference>
<accession>A0A243RGM0</accession>
<dbReference type="InterPro" id="IPR023404">
    <property type="entry name" value="rSAM_horseshoe"/>
</dbReference>
<dbReference type="SMART" id="SM00729">
    <property type="entry name" value="Elp3"/>
    <property type="match status" value="1"/>
</dbReference>
<dbReference type="PROSITE" id="PS51332">
    <property type="entry name" value="B12_BINDING"/>
    <property type="match status" value="1"/>
</dbReference>
<dbReference type="Proteomes" id="UP000195105">
    <property type="component" value="Unassembled WGS sequence"/>
</dbReference>
<name>A0A243RGM0_9ACTN</name>
<dbReference type="CDD" id="cd02068">
    <property type="entry name" value="radical_SAM_B12_BD"/>
    <property type="match status" value="1"/>
</dbReference>
<dbReference type="Gene3D" id="3.80.30.20">
    <property type="entry name" value="tm_1862 like domain"/>
    <property type="match status" value="1"/>
</dbReference>
<keyword evidence="2" id="KW-0949">S-adenosyl-L-methionine</keyword>
<sequence length="646" mass="74267">MRYNVYLAQVNNRFGDQAFLPYSVGVIQAHCQRQPEISESFNFPELVFLRENIQRLVGRLHEPHVFGISCYIWNWEYSRELARAVRFAYPECLIVMGGPQVPLASKSFFKLNPAVDILVHHEGELAFADILREFLLPDPDYTKIPGLSVRDENDDCIKTGVREAVKDVNQLASPYLDGTFDALINLPYRWNASHETNRGCPYSCTFCDWGSAVFTKLRFFDDERLMREIEWFGLHRIEILYNCDANFGIVPRDICLAKKLADVRRDSGYPTQFRPSFAKKSGPAVFQIAKVLQEVGLQRGITLSMQSMSDDCLTVIKRRNIKQDNLTELLNMYRSHNMPTYTELILGLPGETWESFRRGVSRLFSAGQHEGLLIYLCELLPNSEMATPHYRELHSIRTARLPMLLGYATPSDDDVQEYFDVVIETTTLPFEDWQKCFILAWAVQCFHCLNITQTLAMFFWTEFGLEYHAFYEELMAFAADNPGLLLGRHYADTVTVMLEGAKGVGMGRPVPGFGEIMWYPEEASFLSMITRKDELYAEVRIFVDHLVSRHDMSVSTLLLEDLISYQKESLVDPFSPAETRLRLSHNLSGYFEKIYYGEAPQLLSSECDVTLRAIEEYNGDLSKYAIQAVRYGRKNNRLRRGSVSLD</sequence>
<dbReference type="InterPro" id="IPR006158">
    <property type="entry name" value="Cobalamin-bd"/>
</dbReference>
<dbReference type="PANTHER" id="PTHR43409:SF16">
    <property type="entry name" value="SLR0320 PROTEIN"/>
    <property type="match status" value="1"/>
</dbReference>
<evidence type="ECO:0000313" key="7">
    <source>
        <dbReference type="EMBL" id="OUC93887.1"/>
    </source>
</evidence>
<dbReference type="Pfam" id="PF02310">
    <property type="entry name" value="B12-binding"/>
    <property type="match status" value="1"/>
</dbReference>
<dbReference type="PANTHER" id="PTHR43409">
    <property type="entry name" value="ANAEROBIC MAGNESIUM-PROTOPORPHYRIN IX MONOMETHYL ESTER CYCLASE-RELATED"/>
    <property type="match status" value="1"/>
</dbReference>
<keyword evidence="3" id="KW-0479">Metal-binding</keyword>
<dbReference type="GO" id="GO:0051539">
    <property type="term" value="F:4 iron, 4 sulfur cluster binding"/>
    <property type="evidence" value="ECO:0007669"/>
    <property type="project" value="UniProtKB-KW"/>
</dbReference>
<comment type="cofactor">
    <cofactor evidence="1">
        <name>[4Fe-4S] cluster</name>
        <dbReference type="ChEBI" id="CHEBI:49883"/>
    </cofactor>
</comment>
<keyword evidence="5" id="KW-0411">Iron-sulfur</keyword>
<dbReference type="SUPFAM" id="SSF102114">
    <property type="entry name" value="Radical SAM enzymes"/>
    <property type="match status" value="1"/>
</dbReference>
<dbReference type="SFLD" id="SFLDG01123">
    <property type="entry name" value="methyltransferase_(Class_B)"/>
    <property type="match status" value="1"/>
</dbReference>
<gene>
    <name evidence="7" type="ORF">CA983_35790</name>
</gene>
<dbReference type="InterPro" id="IPR058240">
    <property type="entry name" value="rSAM_sf"/>
</dbReference>
<evidence type="ECO:0000256" key="2">
    <source>
        <dbReference type="ARBA" id="ARBA00022691"/>
    </source>
</evidence>
<dbReference type="SFLD" id="SFLDG01082">
    <property type="entry name" value="B12-binding_domain_containing"/>
    <property type="match status" value="1"/>
</dbReference>
<proteinExistence type="predicted"/>
<evidence type="ECO:0000256" key="1">
    <source>
        <dbReference type="ARBA" id="ARBA00001966"/>
    </source>
</evidence>
<dbReference type="AlphaFoldDB" id="A0A243RGM0"/>
<evidence type="ECO:0000256" key="3">
    <source>
        <dbReference type="ARBA" id="ARBA00022723"/>
    </source>
</evidence>
<dbReference type="GO" id="GO:0031419">
    <property type="term" value="F:cobalamin binding"/>
    <property type="evidence" value="ECO:0007669"/>
    <property type="project" value="InterPro"/>
</dbReference>
<evidence type="ECO:0000313" key="8">
    <source>
        <dbReference type="Proteomes" id="UP000195105"/>
    </source>
</evidence>
<reference evidence="7 8" key="1">
    <citation type="submission" date="2017-05" db="EMBL/GenBank/DDBJ databases">
        <title>Biotechnological potential of actinobacteria isolated from South African environments.</title>
        <authorList>
            <person name="Le Roes-Hill M."/>
            <person name="Prins A."/>
            <person name="Durrell K.A."/>
        </authorList>
    </citation>
    <scope>NUCLEOTIDE SEQUENCE [LARGE SCALE GENOMIC DNA]</scope>
    <source>
        <strain evidence="7 8">HMC13</strain>
    </source>
</reference>
<dbReference type="Gene3D" id="3.40.50.280">
    <property type="entry name" value="Cobalamin-binding domain"/>
    <property type="match status" value="1"/>
</dbReference>
<dbReference type="InterPro" id="IPR007197">
    <property type="entry name" value="rSAM"/>
</dbReference>